<reference evidence="3" key="1">
    <citation type="submission" date="2016-10" db="EMBL/GenBank/DDBJ databases">
        <authorList>
            <person name="Varghese N."/>
            <person name="Submissions S."/>
        </authorList>
    </citation>
    <scope>NUCLEOTIDE SEQUENCE [LARGE SCALE GENOMIC DNA]</scope>
    <source>
        <strain evidence="3">CGMCC 1.8981</strain>
    </source>
</reference>
<dbReference type="Proteomes" id="UP000199112">
    <property type="component" value="Unassembled WGS sequence"/>
</dbReference>
<dbReference type="AlphaFoldDB" id="A0A1H6FQA1"/>
<dbReference type="CDD" id="cd03454">
    <property type="entry name" value="YdeM"/>
    <property type="match status" value="1"/>
</dbReference>
<dbReference type="InterPro" id="IPR052342">
    <property type="entry name" value="MCH/BMMD"/>
</dbReference>
<keyword evidence="3" id="KW-1185">Reference proteome</keyword>
<gene>
    <name evidence="2" type="ORF">SAMN04487967_1133</name>
</gene>
<evidence type="ECO:0000313" key="3">
    <source>
        <dbReference type="Proteomes" id="UP000199112"/>
    </source>
</evidence>
<protein>
    <submittedName>
        <fullName evidence="2">Acyl dehydratase</fullName>
    </submittedName>
</protein>
<proteinExistence type="predicted"/>
<dbReference type="InterPro" id="IPR002539">
    <property type="entry name" value="MaoC-like_dom"/>
</dbReference>
<dbReference type="PANTHER" id="PTHR43664:SF1">
    <property type="entry name" value="BETA-METHYLMALYL-COA DEHYDRATASE"/>
    <property type="match status" value="1"/>
</dbReference>
<accession>A0A1H6FQA1</accession>
<evidence type="ECO:0000259" key="1">
    <source>
        <dbReference type="Pfam" id="PF01575"/>
    </source>
</evidence>
<dbReference type="Pfam" id="PF01575">
    <property type="entry name" value="MaoC_dehydratas"/>
    <property type="match status" value="1"/>
</dbReference>
<dbReference type="EMBL" id="FNWL01000001">
    <property type="protein sequence ID" value="SEH13077.1"/>
    <property type="molecule type" value="Genomic_DNA"/>
</dbReference>
<dbReference type="PANTHER" id="PTHR43664">
    <property type="entry name" value="MONOAMINE OXIDASE-RELATED"/>
    <property type="match status" value="1"/>
</dbReference>
<feature type="domain" description="MaoC-like" evidence="1">
    <location>
        <begin position="33"/>
        <end position="138"/>
    </location>
</feature>
<organism evidence="2 3">
    <name type="scientific">Natronorubrum sediminis</name>
    <dbReference type="NCBI Taxonomy" id="640943"/>
    <lineage>
        <taxon>Archaea</taxon>
        <taxon>Methanobacteriati</taxon>
        <taxon>Methanobacteriota</taxon>
        <taxon>Stenosarchaea group</taxon>
        <taxon>Halobacteria</taxon>
        <taxon>Halobacteriales</taxon>
        <taxon>Natrialbaceae</taxon>
        <taxon>Natronorubrum</taxon>
    </lineage>
</organism>
<dbReference type="InterPro" id="IPR029069">
    <property type="entry name" value="HotDog_dom_sf"/>
</dbReference>
<name>A0A1H6FQA1_9EURY</name>
<dbReference type="SUPFAM" id="SSF54637">
    <property type="entry name" value="Thioesterase/thiol ester dehydrase-isomerase"/>
    <property type="match status" value="1"/>
</dbReference>
<evidence type="ECO:0000313" key="2">
    <source>
        <dbReference type="EMBL" id="SEH13077.1"/>
    </source>
</evidence>
<dbReference type="Gene3D" id="3.10.129.10">
    <property type="entry name" value="Hotdog Thioesterase"/>
    <property type="match status" value="1"/>
</dbReference>
<sequence>MPVVDATGFEPVDLIPSSENPFFVTHYYEDLAVGDVFETSGYTIQKDEIVDFAEQFDPQPFHVDEEAAKDSMFGELVASGLHTLCLSVRLFVTEIVQGEADVANMGGLGMDNLEWHEPVRPDDTLTLRVEVLEKTPSESREDRGYVEFRRSVTVDETEVMSITSVNIVQREDAANAE</sequence>